<keyword evidence="11" id="KW-1185">Reference proteome</keyword>
<dbReference type="Pfam" id="PF01649">
    <property type="entry name" value="Ribosomal_S20p"/>
    <property type="match status" value="1"/>
</dbReference>
<dbReference type="GO" id="GO:0006412">
    <property type="term" value="P:translation"/>
    <property type="evidence" value="ECO:0007669"/>
    <property type="project" value="UniProtKB-UniRule"/>
</dbReference>
<dbReference type="HAMAP" id="MF_00500">
    <property type="entry name" value="Ribosomal_bS20"/>
    <property type="match status" value="1"/>
</dbReference>
<feature type="compositionally biased region" description="Polar residues" evidence="9">
    <location>
        <begin position="78"/>
        <end position="88"/>
    </location>
</feature>
<reference evidence="10" key="1">
    <citation type="submission" date="2016-10" db="EMBL/GenBank/DDBJ databases">
        <authorList>
            <person name="de Groot N.N."/>
        </authorList>
    </citation>
    <scope>NUCLEOTIDE SEQUENCE [LARGE SCALE GENOMIC DNA]</scope>
    <source>
        <strain evidence="10">P4B</strain>
    </source>
</reference>
<dbReference type="RefSeq" id="WP_091587138.1">
    <property type="nucleotide sequence ID" value="NZ_FNDU01000013.1"/>
</dbReference>
<dbReference type="GO" id="GO:0070181">
    <property type="term" value="F:small ribosomal subunit rRNA binding"/>
    <property type="evidence" value="ECO:0007669"/>
    <property type="project" value="TreeGrafter"/>
</dbReference>
<evidence type="ECO:0000256" key="1">
    <source>
        <dbReference type="ARBA" id="ARBA00003134"/>
    </source>
</evidence>
<organism evidence="10 11">
    <name type="scientific">Alteribacillus bidgolensis</name>
    <dbReference type="NCBI Taxonomy" id="930129"/>
    <lineage>
        <taxon>Bacteria</taxon>
        <taxon>Bacillati</taxon>
        <taxon>Bacillota</taxon>
        <taxon>Bacilli</taxon>
        <taxon>Bacillales</taxon>
        <taxon>Bacillaceae</taxon>
        <taxon>Alteribacillus</taxon>
    </lineage>
</organism>
<accession>A0A1G8NY25</accession>
<evidence type="ECO:0000256" key="8">
    <source>
        <dbReference type="HAMAP-Rule" id="MF_00500"/>
    </source>
</evidence>
<keyword evidence="3 8" id="KW-0699">rRNA-binding</keyword>
<evidence type="ECO:0000256" key="2">
    <source>
        <dbReference type="ARBA" id="ARBA00007634"/>
    </source>
</evidence>
<dbReference type="InterPro" id="IPR002583">
    <property type="entry name" value="Ribosomal_bS20"/>
</dbReference>
<dbReference type="OrthoDB" id="9808392at2"/>
<evidence type="ECO:0000313" key="11">
    <source>
        <dbReference type="Proteomes" id="UP000199017"/>
    </source>
</evidence>
<dbReference type="SUPFAM" id="SSF46992">
    <property type="entry name" value="Ribosomal protein S20"/>
    <property type="match status" value="1"/>
</dbReference>
<sequence>MANIKSAKKRVITNENRRVKHQAFKTSMRSAVKEFNKKADNKDLEGAKELFQLATKKVDKAADKKMIHKNAAARTKSDMQQRLNKLAQ</sequence>
<evidence type="ECO:0000256" key="9">
    <source>
        <dbReference type="SAM" id="MobiDB-lite"/>
    </source>
</evidence>
<evidence type="ECO:0000256" key="3">
    <source>
        <dbReference type="ARBA" id="ARBA00022730"/>
    </source>
</evidence>
<dbReference type="Proteomes" id="UP000199017">
    <property type="component" value="Unassembled WGS sequence"/>
</dbReference>
<evidence type="ECO:0000256" key="6">
    <source>
        <dbReference type="ARBA" id="ARBA00023274"/>
    </source>
</evidence>
<dbReference type="PANTHER" id="PTHR33398">
    <property type="entry name" value="30S RIBOSOMAL PROTEIN S20"/>
    <property type="match status" value="1"/>
</dbReference>
<dbReference type="NCBIfam" id="TIGR00029">
    <property type="entry name" value="S20"/>
    <property type="match status" value="1"/>
</dbReference>
<evidence type="ECO:0000256" key="5">
    <source>
        <dbReference type="ARBA" id="ARBA00022980"/>
    </source>
</evidence>
<dbReference type="Gene3D" id="1.20.58.110">
    <property type="entry name" value="Ribosomal protein S20"/>
    <property type="match status" value="1"/>
</dbReference>
<dbReference type="GO" id="GO:0005829">
    <property type="term" value="C:cytosol"/>
    <property type="evidence" value="ECO:0007669"/>
    <property type="project" value="TreeGrafter"/>
</dbReference>
<evidence type="ECO:0000256" key="4">
    <source>
        <dbReference type="ARBA" id="ARBA00022884"/>
    </source>
</evidence>
<evidence type="ECO:0000313" key="10">
    <source>
        <dbReference type="EMBL" id="SDI85124.1"/>
    </source>
</evidence>
<dbReference type="GO" id="GO:0003735">
    <property type="term" value="F:structural constituent of ribosome"/>
    <property type="evidence" value="ECO:0007669"/>
    <property type="project" value="InterPro"/>
</dbReference>
<proteinExistence type="inferred from homology"/>
<dbReference type="GO" id="GO:0015935">
    <property type="term" value="C:small ribosomal subunit"/>
    <property type="evidence" value="ECO:0007669"/>
    <property type="project" value="TreeGrafter"/>
</dbReference>
<dbReference type="EMBL" id="FNDU01000013">
    <property type="protein sequence ID" value="SDI85124.1"/>
    <property type="molecule type" value="Genomic_DNA"/>
</dbReference>
<keyword evidence="6 8" id="KW-0687">Ribonucleoprotein</keyword>
<dbReference type="PANTHER" id="PTHR33398:SF1">
    <property type="entry name" value="SMALL RIBOSOMAL SUBUNIT PROTEIN BS20C"/>
    <property type="match status" value="1"/>
</dbReference>
<comment type="similarity">
    <text evidence="2 8">Belongs to the bacterial ribosomal protein bS20 family.</text>
</comment>
<evidence type="ECO:0000256" key="7">
    <source>
        <dbReference type="ARBA" id="ARBA00035136"/>
    </source>
</evidence>
<keyword evidence="5 8" id="KW-0689">Ribosomal protein</keyword>
<comment type="function">
    <text evidence="1 8">Binds directly to 16S ribosomal RNA.</text>
</comment>
<dbReference type="AlphaFoldDB" id="A0A1G8NY25"/>
<name>A0A1G8NY25_9BACI</name>
<dbReference type="InterPro" id="IPR036510">
    <property type="entry name" value="Ribosomal_bS20_sf"/>
</dbReference>
<keyword evidence="4 8" id="KW-0694">RNA-binding</keyword>
<dbReference type="STRING" id="930129.SAMN05216352_11336"/>
<feature type="region of interest" description="Disordered" evidence="9">
    <location>
        <begin position="69"/>
        <end position="88"/>
    </location>
</feature>
<dbReference type="FunFam" id="1.20.58.110:FF:000001">
    <property type="entry name" value="30S ribosomal protein S20"/>
    <property type="match status" value="1"/>
</dbReference>
<gene>
    <name evidence="8" type="primary">rpsT</name>
    <name evidence="10" type="ORF">SAMN05216352_11336</name>
</gene>
<protein>
    <recommendedName>
        <fullName evidence="7 8">Small ribosomal subunit protein bS20</fullName>
    </recommendedName>
</protein>